<evidence type="ECO:0000313" key="9">
    <source>
        <dbReference type="EMBL" id="KAG2219148.1"/>
    </source>
</evidence>
<feature type="compositionally biased region" description="Polar residues" evidence="7">
    <location>
        <begin position="629"/>
        <end position="644"/>
    </location>
</feature>
<dbReference type="InterPro" id="IPR008271">
    <property type="entry name" value="Ser/Thr_kinase_AS"/>
</dbReference>
<evidence type="ECO:0000256" key="3">
    <source>
        <dbReference type="ARBA" id="ARBA00022741"/>
    </source>
</evidence>
<dbReference type="PROSITE" id="PS50011">
    <property type="entry name" value="PROTEIN_KINASE_DOM"/>
    <property type="match status" value="1"/>
</dbReference>
<feature type="compositionally biased region" description="Low complexity" evidence="7">
    <location>
        <begin position="397"/>
        <end position="424"/>
    </location>
</feature>
<accession>A0A8H7S0F3</accession>
<dbReference type="AlphaFoldDB" id="A0A8H7S0F3"/>
<dbReference type="EMBL" id="JAEPRB010000192">
    <property type="protein sequence ID" value="KAG2219148.1"/>
    <property type="molecule type" value="Genomic_DNA"/>
</dbReference>
<evidence type="ECO:0000259" key="8">
    <source>
        <dbReference type="PROSITE" id="PS50011"/>
    </source>
</evidence>
<keyword evidence="4" id="KW-0418">Kinase</keyword>
<dbReference type="PANTHER" id="PTHR43895">
    <property type="entry name" value="CALCIUM/CALMODULIN-DEPENDENT PROTEIN KINASE KINASE-RELATED"/>
    <property type="match status" value="1"/>
</dbReference>
<sequence>MQPSSAADFSPIHDPAYFAQRRSSISHNNEKNSLSMLLTGHSLAPWKSADSLVPSQTNTTATATGVNNNTTDLDVDRATRSRRTSGGYPIYPNNQHNRESSSGLTDRLRKFSFPRQPTTPTSPRHPPSHFQHHPQQQQQQNDVVMTNTINKDYDPATGNKLINKYMIIKEIGRGVHGKVKLAEDIETGELVAIKIVDKRTRRRQLGYSLLRGNSQQQVRSGLDGFKKQTDLPQYRENEQKIRREIAILKKCVHPHVVRLREVIDDPASRKIYLALEYMEGGEIQWRDEREMPVLSIDDARNVFRDVVSGLDYLHYQGIIHRDIKPANLLLTTDSVVKISDFGVSYFNELLAGDGQRSASSDDSNRIDRELAETAGTPAFFAPELCCAGDMPLSPTTNNSSMMDSLQSSSHHSNSNTTTTTSNTTRPKGGEDEDKSSHHRPRITKAIDIWALGVTLYCLIFGRCPFIAATEFELFDTIPTESLHFPDPEEIGFDISNELKHLLQRLLTKNPEERITLEQVKKHPWVIEDLADPQPWWEEADPKRYKAVEVSDEEVTHAVTIMDRLRKSIQKLSSSLSNLTHGITRRRSKSVSSQPPPPPPASSSGTASRQHPPSSSSIVEPPILMHGKPSFSTSVIPGNNSNNNRPIDDSIRPISCFSDESQYYHHPDLEEEDEDEEDFHNNHNHNQHYYYHHHHNQQQYPSFTTQHEQQQKNRPSLDRQTSTASSSSGLGITIGRYRGGLTPQVPPSSYHPASQK</sequence>
<evidence type="ECO:0000256" key="1">
    <source>
        <dbReference type="ARBA" id="ARBA00022527"/>
    </source>
</evidence>
<protein>
    <recommendedName>
        <fullName evidence="8">Protein kinase domain-containing protein</fullName>
    </recommendedName>
</protein>
<dbReference type="SMART" id="SM00220">
    <property type="entry name" value="S_TKc"/>
    <property type="match status" value="1"/>
</dbReference>
<evidence type="ECO:0000256" key="4">
    <source>
        <dbReference type="ARBA" id="ARBA00022777"/>
    </source>
</evidence>
<dbReference type="Pfam" id="PF00069">
    <property type="entry name" value="Pkinase"/>
    <property type="match status" value="2"/>
</dbReference>
<feature type="compositionally biased region" description="Low complexity" evidence="7">
    <location>
        <begin position="57"/>
        <end position="71"/>
    </location>
</feature>
<dbReference type="InterPro" id="IPR017441">
    <property type="entry name" value="Protein_kinase_ATP_BS"/>
</dbReference>
<feature type="region of interest" description="Disordered" evidence="7">
    <location>
        <begin position="575"/>
        <end position="652"/>
    </location>
</feature>
<dbReference type="CDD" id="cd14008">
    <property type="entry name" value="STKc_LKB1_CaMKK"/>
    <property type="match status" value="1"/>
</dbReference>
<evidence type="ECO:0000256" key="6">
    <source>
        <dbReference type="PROSITE-ProRule" id="PRU10141"/>
    </source>
</evidence>
<dbReference type="SUPFAM" id="SSF56112">
    <property type="entry name" value="Protein kinase-like (PK-like)"/>
    <property type="match status" value="1"/>
</dbReference>
<comment type="caution">
    <text evidence="9">The sequence shown here is derived from an EMBL/GenBank/DDBJ whole genome shotgun (WGS) entry which is preliminary data.</text>
</comment>
<feature type="compositionally biased region" description="Low complexity" evidence="7">
    <location>
        <begin position="611"/>
        <end position="622"/>
    </location>
</feature>
<dbReference type="InterPro" id="IPR011009">
    <property type="entry name" value="Kinase-like_dom_sf"/>
</dbReference>
<dbReference type="Proteomes" id="UP000646827">
    <property type="component" value="Unassembled WGS sequence"/>
</dbReference>
<dbReference type="GO" id="GO:0004674">
    <property type="term" value="F:protein serine/threonine kinase activity"/>
    <property type="evidence" value="ECO:0007669"/>
    <property type="project" value="UniProtKB-KW"/>
</dbReference>
<feature type="region of interest" description="Disordered" evidence="7">
    <location>
        <begin position="396"/>
        <end position="439"/>
    </location>
</feature>
<feature type="binding site" evidence="6">
    <location>
        <position position="194"/>
    </location>
    <ligand>
        <name>ATP</name>
        <dbReference type="ChEBI" id="CHEBI:30616"/>
    </ligand>
</feature>
<feature type="region of interest" description="Disordered" evidence="7">
    <location>
        <begin position="698"/>
        <end position="755"/>
    </location>
</feature>
<keyword evidence="3 6" id="KW-0547">Nucleotide-binding</keyword>
<gene>
    <name evidence="9" type="ORF">INT45_002339</name>
</gene>
<feature type="compositionally biased region" description="Polar residues" evidence="7">
    <location>
        <begin position="717"/>
        <end position="729"/>
    </location>
</feature>
<dbReference type="GO" id="GO:0005524">
    <property type="term" value="F:ATP binding"/>
    <property type="evidence" value="ECO:0007669"/>
    <property type="project" value="UniProtKB-UniRule"/>
</dbReference>
<feature type="compositionally biased region" description="Low complexity" evidence="7">
    <location>
        <begin position="111"/>
        <end position="122"/>
    </location>
</feature>
<keyword evidence="10" id="KW-1185">Reference proteome</keyword>
<feature type="compositionally biased region" description="Polar residues" evidence="7">
    <location>
        <begin position="92"/>
        <end position="104"/>
    </location>
</feature>
<evidence type="ECO:0000313" key="10">
    <source>
        <dbReference type="Proteomes" id="UP000646827"/>
    </source>
</evidence>
<proteinExistence type="predicted"/>
<keyword evidence="5 6" id="KW-0067">ATP-binding</keyword>
<reference evidence="9 10" key="1">
    <citation type="submission" date="2020-12" db="EMBL/GenBank/DDBJ databases">
        <title>Metabolic potential, ecology and presence of endohyphal bacteria is reflected in genomic diversity of Mucoromycotina.</title>
        <authorList>
            <person name="Muszewska A."/>
            <person name="Okrasinska A."/>
            <person name="Steczkiewicz K."/>
            <person name="Drgas O."/>
            <person name="Orlowska M."/>
            <person name="Perlinska-Lenart U."/>
            <person name="Aleksandrzak-Piekarczyk T."/>
            <person name="Szatraj K."/>
            <person name="Zielenkiewicz U."/>
            <person name="Pilsyk S."/>
            <person name="Malc E."/>
            <person name="Mieczkowski P."/>
            <person name="Kruszewska J.S."/>
            <person name="Biernat P."/>
            <person name="Pawlowska J."/>
        </authorList>
    </citation>
    <scope>NUCLEOTIDE SEQUENCE [LARGE SCALE GENOMIC DNA]</scope>
    <source>
        <strain evidence="9 10">CBS 142.35</strain>
    </source>
</reference>
<dbReference type="OrthoDB" id="68483at2759"/>
<dbReference type="Gene3D" id="3.30.200.20">
    <property type="entry name" value="Phosphorylase Kinase, domain 1"/>
    <property type="match status" value="1"/>
</dbReference>
<dbReference type="InterPro" id="IPR000719">
    <property type="entry name" value="Prot_kinase_dom"/>
</dbReference>
<dbReference type="PROSITE" id="PS00107">
    <property type="entry name" value="PROTEIN_KINASE_ATP"/>
    <property type="match status" value="1"/>
</dbReference>
<dbReference type="PROSITE" id="PS00108">
    <property type="entry name" value="PROTEIN_KINASE_ST"/>
    <property type="match status" value="1"/>
</dbReference>
<evidence type="ECO:0000256" key="7">
    <source>
        <dbReference type="SAM" id="MobiDB-lite"/>
    </source>
</evidence>
<dbReference type="PANTHER" id="PTHR43895:SF152">
    <property type="entry name" value="SERINE_THREONINE-PROTEIN KINASE TOS3"/>
    <property type="match status" value="1"/>
</dbReference>
<evidence type="ECO:0000256" key="5">
    <source>
        <dbReference type="ARBA" id="ARBA00022840"/>
    </source>
</evidence>
<keyword evidence="1" id="KW-0723">Serine/threonine-protein kinase</keyword>
<organism evidence="9 10">
    <name type="scientific">Circinella minor</name>
    <dbReference type="NCBI Taxonomy" id="1195481"/>
    <lineage>
        <taxon>Eukaryota</taxon>
        <taxon>Fungi</taxon>
        <taxon>Fungi incertae sedis</taxon>
        <taxon>Mucoromycota</taxon>
        <taxon>Mucoromycotina</taxon>
        <taxon>Mucoromycetes</taxon>
        <taxon>Mucorales</taxon>
        <taxon>Lichtheimiaceae</taxon>
        <taxon>Circinella</taxon>
    </lineage>
</organism>
<dbReference type="Gene3D" id="1.10.510.10">
    <property type="entry name" value="Transferase(Phosphotransferase) domain 1"/>
    <property type="match status" value="1"/>
</dbReference>
<keyword evidence="2" id="KW-0808">Transferase</keyword>
<evidence type="ECO:0000256" key="2">
    <source>
        <dbReference type="ARBA" id="ARBA00022679"/>
    </source>
</evidence>
<dbReference type="GO" id="GO:0007165">
    <property type="term" value="P:signal transduction"/>
    <property type="evidence" value="ECO:0007669"/>
    <property type="project" value="TreeGrafter"/>
</dbReference>
<feature type="domain" description="Protein kinase" evidence="8">
    <location>
        <begin position="165"/>
        <end position="525"/>
    </location>
</feature>
<name>A0A8H7S0F3_9FUNG</name>
<feature type="region of interest" description="Disordered" evidence="7">
    <location>
        <begin position="52"/>
        <end position="140"/>
    </location>
</feature>